<feature type="compositionally biased region" description="Basic and acidic residues" evidence="2">
    <location>
        <begin position="405"/>
        <end position="419"/>
    </location>
</feature>
<feature type="compositionally biased region" description="Basic residues" evidence="2">
    <location>
        <begin position="393"/>
        <end position="402"/>
    </location>
</feature>
<dbReference type="GO" id="GO:0061630">
    <property type="term" value="F:ubiquitin protein ligase activity"/>
    <property type="evidence" value="ECO:0007669"/>
    <property type="project" value="InterPro"/>
</dbReference>
<dbReference type="FunFam" id="3.30.40.10:FF:000914">
    <property type="entry name" value="RWD domain-containing protein"/>
    <property type="match status" value="1"/>
</dbReference>
<organism evidence="5 6">
    <name type="scientific">Castanea mollissima</name>
    <name type="common">Chinese chestnut</name>
    <dbReference type="NCBI Taxonomy" id="60419"/>
    <lineage>
        <taxon>Eukaryota</taxon>
        <taxon>Viridiplantae</taxon>
        <taxon>Streptophyta</taxon>
        <taxon>Embryophyta</taxon>
        <taxon>Tracheophyta</taxon>
        <taxon>Spermatophyta</taxon>
        <taxon>Magnoliopsida</taxon>
        <taxon>eudicotyledons</taxon>
        <taxon>Gunneridae</taxon>
        <taxon>Pentapetalae</taxon>
        <taxon>rosids</taxon>
        <taxon>fabids</taxon>
        <taxon>Fagales</taxon>
        <taxon>Fagaceae</taxon>
        <taxon>Castanea</taxon>
    </lineage>
</organism>
<dbReference type="Proteomes" id="UP000737018">
    <property type="component" value="Unassembled WGS sequence"/>
</dbReference>
<dbReference type="GO" id="GO:0005634">
    <property type="term" value="C:nucleus"/>
    <property type="evidence" value="ECO:0007669"/>
    <property type="project" value="TreeGrafter"/>
</dbReference>
<dbReference type="PROSITE" id="PS50908">
    <property type="entry name" value="RWD"/>
    <property type="match status" value="1"/>
</dbReference>
<proteinExistence type="predicted"/>
<feature type="compositionally biased region" description="Basic residues" evidence="2">
    <location>
        <begin position="334"/>
        <end position="348"/>
    </location>
</feature>
<dbReference type="SMART" id="SM00591">
    <property type="entry name" value="RWD"/>
    <property type="match status" value="1"/>
</dbReference>
<keyword evidence="6" id="KW-1185">Reference proteome</keyword>
<feature type="compositionally biased region" description="Basic and acidic residues" evidence="2">
    <location>
        <begin position="305"/>
        <end position="321"/>
    </location>
</feature>
<keyword evidence="1" id="KW-0479">Metal-binding</keyword>
<dbReference type="PANTHER" id="PTHR13198">
    <property type="entry name" value="RING FINGER PROTEIN 25"/>
    <property type="match status" value="1"/>
</dbReference>
<feature type="domain" description="RWD" evidence="4">
    <location>
        <begin position="13"/>
        <end position="121"/>
    </location>
</feature>
<feature type="region of interest" description="Disordered" evidence="2">
    <location>
        <begin position="293"/>
        <end position="419"/>
    </location>
</feature>
<dbReference type="SUPFAM" id="SSF57850">
    <property type="entry name" value="RING/U-box"/>
    <property type="match status" value="1"/>
</dbReference>
<dbReference type="EMBL" id="JRKL02003397">
    <property type="protein sequence ID" value="KAF3955384.1"/>
    <property type="molecule type" value="Genomic_DNA"/>
</dbReference>
<dbReference type="SMART" id="SM00184">
    <property type="entry name" value="RING"/>
    <property type="match status" value="1"/>
</dbReference>
<dbReference type="InterPro" id="IPR001841">
    <property type="entry name" value="Znf_RING"/>
</dbReference>
<feature type="compositionally biased region" description="Polar residues" evidence="2">
    <location>
        <begin position="375"/>
        <end position="387"/>
    </location>
</feature>
<dbReference type="Pfam" id="PF05773">
    <property type="entry name" value="RWD"/>
    <property type="match status" value="1"/>
</dbReference>
<dbReference type="InterPro" id="IPR006575">
    <property type="entry name" value="RWD_dom"/>
</dbReference>
<dbReference type="OrthoDB" id="432311at2759"/>
<protein>
    <submittedName>
        <fullName evidence="5">Uncharacterized protein</fullName>
    </submittedName>
</protein>
<dbReference type="InterPro" id="IPR013083">
    <property type="entry name" value="Znf_RING/FYVE/PHD"/>
</dbReference>
<dbReference type="InterPro" id="IPR039133">
    <property type="entry name" value="RNF25"/>
</dbReference>
<evidence type="ECO:0000256" key="2">
    <source>
        <dbReference type="SAM" id="MobiDB-lite"/>
    </source>
</evidence>
<sequence length="419" mass="46834">MASSIVEEEEVAAEVEAVQAVYGDDCVVLPNPNLPQTPTSSSSLATADVTSQQFVEAVIGLRAGSQYPKEPPHIDLIDSKGLDEQRQKELMSCIQDKACELSCYLMLVALCEEAVEKLSIMNHPDGDCPLCLDPLVPEDEQSKSLPFMKLMSCFHCFHSECIIRWWDWLQTEKETHASDSSSVTIRPSSFKGNEKDMDGALEEREGTCPVCRKVFHTKDFEHVLDLVGSHSAQSNVDENEVDDNEKLLQSNSEIERRKKFETTLRLQQENSGLFEPKKSIVVVPGMFLQQPIASSSTISTEESAEQERSDPQVSSETHDSGSSKAPSTSSNKHTVMRKHRPRNPRKPARQPVALPNTRSNKEVEQLRRVPAATLETHSVGSSNGPNTSEHRISGMRKHRSWNSRKPVEQWIRKENATAE</sequence>
<evidence type="ECO:0000259" key="4">
    <source>
        <dbReference type="PROSITE" id="PS50908"/>
    </source>
</evidence>
<keyword evidence="1" id="KW-0862">Zinc</keyword>
<accession>A0A8J4QYK7</accession>
<name>A0A8J4QYK7_9ROSI</name>
<dbReference type="Gene3D" id="3.30.40.10">
    <property type="entry name" value="Zinc/RING finger domain, C3HC4 (zinc finger)"/>
    <property type="match status" value="1"/>
</dbReference>
<evidence type="ECO:0000259" key="3">
    <source>
        <dbReference type="PROSITE" id="PS50089"/>
    </source>
</evidence>
<dbReference type="PROSITE" id="PS50089">
    <property type="entry name" value="ZF_RING_2"/>
    <property type="match status" value="1"/>
</dbReference>
<feature type="compositionally biased region" description="Polar residues" evidence="2">
    <location>
        <begin position="322"/>
        <end position="333"/>
    </location>
</feature>
<feature type="domain" description="RING-type" evidence="3">
    <location>
        <begin position="128"/>
        <end position="212"/>
    </location>
</feature>
<dbReference type="PANTHER" id="PTHR13198:SF4">
    <property type="entry name" value="E3 UBIQUITIN-PROTEIN LIGASE RNF25"/>
    <property type="match status" value="1"/>
</dbReference>
<evidence type="ECO:0000256" key="1">
    <source>
        <dbReference type="PROSITE-ProRule" id="PRU00175"/>
    </source>
</evidence>
<keyword evidence="1" id="KW-0863">Zinc-finger</keyword>
<gene>
    <name evidence="5" type="ORF">CMV_019391</name>
</gene>
<dbReference type="CDD" id="cd23818">
    <property type="entry name" value="RWD_RNF25"/>
    <property type="match status" value="1"/>
</dbReference>
<evidence type="ECO:0000313" key="6">
    <source>
        <dbReference type="Proteomes" id="UP000737018"/>
    </source>
</evidence>
<evidence type="ECO:0000313" key="5">
    <source>
        <dbReference type="EMBL" id="KAF3955384.1"/>
    </source>
</evidence>
<dbReference type="SUPFAM" id="SSF54495">
    <property type="entry name" value="UBC-like"/>
    <property type="match status" value="1"/>
</dbReference>
<dbReference type="AlphaFoldDB" id="A0A8J4QYK7"/>
<reference evidence="5" key="1">
    <citation type="submission" date="2020-03" db="EMBL/GenBank/DDBJ databases">
        <title>Castanea mollissima Vanexum genome sequencing.</title>
        <authorList>
            <person name="Staton M."/>
        </authorList>
    </citation>
    <scope>NUCLEOTIDE SEQUENCE</scope>
    <source>
        <tissue evidence="5">Leaf</tissue>
    </source>
</reference>
<dbReference type="GO" id="GO:0008270">
    <property type="term" value="F:zinc ion binding"/>
    <property type="evidence" value="ECO:0007669"/>
    <property type="project" value="UniProtKB-KW"/>
</dbReference>
<comment type="caution">
    <text evidence="5">The sequence shown here is derived from an EMBL/GenBank/DDBJ whole genome shotgun (WGS) entry which is preliminary data.</text>
</comment>
<dbReference type="GO" id="GO:0016567">
    <property type="term" value="P:protein ubiquitination"/>
    <property type="evidence" value="ECO:0007669"/>
    <property type="project" value="TreeGrafter"/>
</dbReference>
<dbReference type="Gene3D" id="3.10.110.10">
    <property type="entry name" value="Ubiquitin Conjugating Enzyme"/>
    <property type="match status" value="1"/>
</dbReference>
<feature type="region of interest" description="Disordered" evidence="2">
    <location>
        <begin position="231"/>
        <end position="250"/>
    </location>
</feature>
<dbReference type="InterPro" id="IPR016135">
    <property type="entry name" value="UBQ-conjugating_enzyme/RWD"/>
</dbReference>